<dbReference type="InterPro" id="IPR000055">
    <property type="entry name" value="Restrct_endonuc_typeI_TRD"/>
</dbReference>
<evidence type="ECO:0000256" key="4">
    <source>
        <dbReference type="SAM" id="Coils"/>
    </source>
</evidence>
<dbReference type="Proteomes" id="UP001295463">
    <property type="component" value="Chromosome"/>
</dbReference>
<dbReference type="EMBL" id="OW150024">
    <property type="protein sequence ID" value="CAH2029878.1"/>
    <property type="molecule type" value="Genomic_DNA"/>
</dbReference>
<feature type="coiled-coil region" evidence="4">
    <location>
        <begin position="349"/>
        <end position="376"/>
    </location>
</feature>
<feature type="domain" description="Type I restriction modification DNA specificity" evidence="5">
    <location>
        <begin position="5"/>
        <end position="174"/>
    </location>
</feature>
<accession>A0ABM9D617</accession>
<evidence type="ECO:0000256" key="3">
    <source>
        <dbReference type="ARBA" id="ARBA00023125"/>
    </source>
</evidence>
<dbReference type="Pfam" id="PF01420">
    <property type="entry name" value="Methylase_S"/>
    <property type="match status" value="2"/>
</dbReference>
<dbReference type="InterPro" id="IPR044946">
    <property type="entry name" value="Restrct_endonuc_typeI_TRD_sf"/>
</dbReference>
<keyword evidence="2" id="KW-0680">Restriction system</keyword>
<keyword evidence="3" id="KW-0238">DNA-binding</keyword>
<sequence length="387" mass="44248">MSNHSWPMKKIGDLFDVQLGKMLNEKAKQGNLLPYLANFNVRWGSFDLTRLNEMTFSEKERKKFSLERGDLLMCEGGEIGRCAVWEEAYQPIYFQKALHRLRPLSRGTNAEFYCYFMQYIASKGDLPKLVGETSIAHLTREKLLCLRVPAPPLPEQTAIASLLSIWDLAIEKTERLIAAKEKQYLGLLSRLITNGRYPHSHIREFATEVSRRNSGAAIVQVLSVTNRNGFVLPEDQFERQVASSDLSNYKVVTNGQYAYNPSRINVGSIARLDNWNIGVLSPMYVVFKLDEAKVNSDFFLHWLESHEAKQRISKSAQGSVRETVSFTDLAAIPFPLPFIDQQKQIAAILTTARQEIDLLKKQAEAYRRQKRGLMQRLLTGEWRVKVS</sequence>
<dbReference type="PANTHER" id="PTHR30408:SF13">
    <property type="entry name" value="TYPE I RESTRICTION ENZYME HINDI SPECIFICITY SUBUNIT"/>
    <property type="match status" value="1"/>
</dbReference>
<organism evidence="6 7">
    <name type="scientific">Trichlorobacter ammonificans</name>
    <dbReference type="NCBI Taxonomy" id="2916410"/>
    <lineage>
        <taxon>Bacteria</taxon>
        <taxon>Pseudomonadati</taxon>
        <taxon>Thermodesulfobacteriota</taxon>
        <taxon>Desulfuromonadia</taxon>
        <taxon>Geobacterales</taxon>
        <taxon>Geobacteraceae</taxon>
        <taxon>Trichlorobacter</taxon>
    </lineage>
</organism>
<dbReference type="PANTHER" id="PTHR30408">
    <property type="entry name" value="TYPE-1 RESTRICTION ENZYME ECOKI SPECIFICITY PROTEIN"/>
    <property type="match status" value="1"/>
</dbReference>
<evidence type="ECO:0000256" key="1">
    <source>
        <dbReference type="ARBA" id="ARBA00010923"/>
    </source>
</evidence>
<evidence type="ECO:0000313" key="6">
    <source>
        <dbReference type="EMBL" id="CAH2029878.1"/>
    </source>
</evidence>
<dbReference type="Gene3D" id="3.90.220.20">
    <property type="entry name" value="DNA methylase specificity domains"/>
    <property type="match status" value="2"/>
</dbReference>
<comment type="similarity">
    <text evidence="1">Belongs to the type-I restriction system S methylase family.</text>
</comment>
<keyword evidence="4" id="KW-0175">Coiled coil</keyword>
<protein>
    <submittedName>
        <fullName evidence="6">Type I restriction-modification system, specificity subunit S</fullName>
        <ecNumber evidence="6">3.1.21.3</ecNumber>
    </submittedName>
</protein>
<dbReference type="SUPFAM" id="SSF116734">
    <property type="entry name" value="DNA methylase specificity domain"/>
    <property type="match status" value="2"/>
</dbReference>
<dbReference type="GO" id="GO:0009035">
    <property type="term" value="F:type I site-specific deoxyribonuclease activity"/>
    <property type="evidence" value="ECO:0007669"/>
    <property type="project" value="UniProtKB-EC"/>
</dbReference>
<evidence type="ECO:0000313" key="7">
    <source>
        <dbReference type="Proteomes" id="UP001295463"/>
    </source>
</evidence>
<dbReference type="InterPro" id="IPR052021">
    <property type="entry name" value="Type-I_RS_S_subunit"/>
</dbReference>
<keyword evidence="6" id="KW-0378">Hydrolase</keyword>
<evidence type="ECO:0000259" key="5">
    <source>
        <dbReference type="Pfam" id="PF01420"/>
    </source>
</evidence>
<reference evidence="6 7" key="1">
    <citation type="submission" date="2022-03" db="EMBL/GenBank/DDBJ databases">
        <authorList>
            <person name="Koch H."/>
        </authorList>
    </citation>
    <scope>NUCLEOTIDE SEQUENCE [LARGE SCALE GENOMIC DNA]</scope>
    <source>
        <strain evidence="6 7">G1</strain>
    </source>
</reference>
<proteinExistence type="inferred from homology"/>
<evidence type="ECO:0000256" key="2">
    <source>
        <dbReference type="ARBA" id="ARBA00022747"/>
    </source>
</evidence>
<feature type="domain" description="Type I restriction modification DNA specificity" evidence="5">
    <location>
        <begin position="284"/>
        <end position="362"/>
    </location>
</feature>
<dbReference type="Gene3D" id="1.10.287.1120">
    <property type="entry name" value="Bipartite methylase S protein"/>
    <property type="match status" value="1"/>
</dbReference>
<keyword evidence="7" id="KW-1185">Reference proteome</keyword>
<gene>
    <name evidence="6" type="ORF">GEAMG1_0056</name>
</gene>
<name>A0ABM9D617_9BACT</name>
<dbReference type="CDD" id="cd17253">
    <property type="entry name" value="RMtype1_S_Eco933I-TRD2-CR2_like"/>
    <property type="match status" value="1"/>
</dbReference>
<dbReference type="EC" id="3.1.21.3" evidence="6"/>